<dbReference type="GeneID" id="19879899"/>
<name>L2GS50_VAVCU</name>
<dbReference type="HOGENOM" id="CLU_746390_0_0_1"/>
<dbReference type="InParanoid" id="L2GS50"/>
<dbReference type="VEuPathDB" id="MicrosporidiaDB:VCUG_02030"/>
<dbReference type="RefSeq" id="XP_008075044.1">
    <property type="nucleotide sequence ID" value="XM_008076853.1"/>
</dbReference>
<organism evidence="2 3">
    <name type="scientific">Vavraia culicis (isolate floridensis)</name>
    <name type="common">Microsporidian parasite</name>
    <dbReference type="NCBI Taxonomy" id="948595"/>
    <lineage>
        <taxon>Eukaryota</taxon>
        <taxon>Fungi</taxon>
        <taxon>Fungi incertae sedis</taxon>
        <taxon>Microsporidia</taxon>
        <taxon>Pleistophoridae</taxon>
        <taxon>Vavraia</taxon>
    </lineage>
</organism>
<reference evidence="3" key="1">
    <citation type="submission" date="2011-03" db="EMBL/GenBank/DDBJ databases">
        <title>The genome sequence of Vavraia culicis strain floridensis.</title>
        <authorList>
            <consortium name="The Broad Institute Genome Sequencing Platform"/>
            <person name="Cuomo C."/>
            <person name="Becnel J."/>
            <person name="Sanscrainte N."/>
            <person name="Young S.K."/>
            <person name="Zeng Q."/>
            <person name="Gargeya S."/>
            <person name="Fitzgerald M."/>
            <person name="Haas B."/>
            <person name="Abouelleil A."/>
            <person name="Alvarado L."/>
            <person name="Arachchi H.M."/>
            <person name="Berlin A."/>
            <person name="Chapman S.B."/>
            <person name="Gearin G."/>
            <person name="Goldberg J."/>
            <person name="Griggs A."/>
            <person name="Gujja S."/>
            <person name="Hansen M."/>
            <person name="Heiman D."/>
            <person name="Howarth C."/>
            <person name="Larimer J."/>
            <person name="Lui A."/>
            <person name="MacDonald P.J.P."/>
            <person name="McCowen C."/>
            <person name="Montmayeur A."/>
            <person name="Murphy C."/>
            <person name="Neiman D."/>
            <person name="Pearson M."/>
            <person name="Priest M."/>
            <person name="Roberts A."/>
            <person name="Saif S."/>
            <person name="Shea T."/>
            <person name="Sisk P."/>
            <person name="Stolte C."/>
            <person name="Sykes S."/>
            <person name="Wortman J."/>
            <person name="Nusbaum C."/>
            <person name="Birren B."/>
        </authorList>
    </citation>
    <scope>NUCLEOTIDE SEQUENCE [LARGE SCALE GENOMIC DNA]</scope>
    <source>
        <strain evidence="3">floridensis</strain>
    </source>
</reference>
<accession>L2GS50</accession>
<dbReference type="Proteomes" id="UP000011081">
    <property type="component" value="Unassembled WGS sequence"/>
</dbReference>
<dbReference type="OMA" id="FMSIANC"/>
<dbReference type="EMBL" id="GL877443">
    <property type="protein sequence ID" value="ELA46486.1"/>
    <property type="molecule type" value="Genomic_DNA"/>
</dbReference>
<dbReference type="AlphaFoldDB" id="L2GS50"/>
<gene>
    <name evidence="2" type="ORF">VCUG_02030</name>
</gene>
<sequence>MTFCYQMISFKNINREWKSNRMGIYHLFLACAFLLGIDQISAYNPESTSTSILFSGKIYEMADCDNRYAFFTAFIFRINEISILYNQLEKILRTDKKRTSKLSAVFSIDQLEAIANGKNVLKMPNYERILLYHDSFLDVASDIRKHSGRISTFDTEDIQYWEAYVQVLDIVVDYFGLLCLFLVPDRNTIEVTINKKLSNELKRRAYVLGFSAEEGKLSFFGIEDMAKKDWRCDEIVKMILKVSQWIEPAKNILSNNLKRMRTETEKYARLNLQVPPTSFKQLFAYQKQLLSSKSVGSMGIITIIMYDFDLHMSVTEHFSLLNVPLKAESAASVAEFLLSLRNQHLKTKKKQVSQTNEKAIANPVNRNLQSE</sequence>
<proteinExistence type="predicted"/>
<keyword evidence="3" id="KW-1185">Reference proteome</keyword>
<evidence type="ECO:0000313" key="2">
    <source>
        <dbReference type="EMBL" id="ELA46486.1"/>
    </source>
</evidence>
<protein>
    <submittedName>
        <fullName evidence="2">Uncharacterized protein</fullName>
    </submittedName>
</protein>
<feature type="region of interest" description="Disordered" evidence="1">
    <location>
        <begin position="348"/>
        <end position="371"/>
    </location>
</feature>
<evidence type="ECO:0000313" key="3">
    <source>
        <dbReference type="Proteomes" id="UP000011081"/>
    </source>
</evidence>
<evidence type="ECO:0000256" key="1">
    <source>
        <dbReference type="SAM" id="MobiDB-lite"/>
    </source>
</evidence>